<dbReference type="InterPro" id="IPR019692">
    <property type="entry name" value="CFP-6_PH"/>
</dbReference>
<dbReference type="AlphaFoldDB" id="A0A4Y3K9U7"/>
<feature type="domain" description="Low molecular weight protein antigen 6 PH" evidence="2">
    <location>
        <begin position="66"/>
        <end position="127"/>
    </location>
</feature>
<keyword evidence="1" id="KW-0812">Transmembrane</keyword>
<feature type="transmembrane region" description="Helical" evidence="1">
    <location>
        <begin position="39"/>
        <end position="56"/>
    </location>
</feature>
<comment type="caution">
    <text evidence="3">The sequence shown here is derived from an EMBL/GenBank/DDBJ whole genome shotgun (WGS) entry which is preliminary data.</text>
</comment>
<gene>
    <name evidence="3" type="ORF">CUD01_11810</name>
</gene>
<dbReference type="Pfam" id="PF10756">
    <property type="entry name" value="bPH_6"/>
    <property type="match status" value="1"/>
</dbReference>
<sequence length="141" mass="15318">MDLTPFRPRLARTASLVLAGVVVTATVVLVVLMPGLTSLDVASFAVFALAIVWFCWRQASVRAVPDEDGLTVRNLLVTTRLTWAQVVAVRFGDSPWVQLDLADGDTLAVMGIQRADGELARAQARRLATLVAARTRTDRDD</sequence>
<evidence type="ECO:0000313" key="3">
    <source>
        <dbReference type="EMBL" id="GEA80737.1"/>
    </source>
</evidence>
<accession>A0A4Y3K9U7</accession>
<evidence type="ECO:0000259" key="2">
    <source>
        <dbReference type="Pfam" id="PF10756"/>
    </source>
</evidence>
<reference evidence="3 4" key="1">
    <citation type="submission" date="2019-06" db="EMBL/GenBank/DDBJ databases">
        <title>Whole genome shotgun sequence of Cellulomonas uda NBRC 3747.</title>
        <authorList>
            <person name="Hosoyama A."/>
            <person name="Uohara A."/>
            <person name="Ohji S."/>
            <person name="Ichikawa N."/>
        </authorList>
    </citation>
    <scope>NUCLEOTIDE SEQUENCE [LARGE SCALE GENOMIC DNA]</scope>
    <source>
        <strain evidence="3 4">NBRC 3747</strain>
    </source>
</reference>
<evidence type="ECO:0000313" key="4">
    <source>
        <dbReference type="Proteomes" id="UP000315842"/>
    </source>
</evidence>
<evidence type="ECO:0000256" key="1">
    <source>
        <dbReference type="SAM" id="Phobius"/>
    </source>
</evidence>
<organism evidence="3 4">
    <name type="scientific">Cellulomonas uda</name>
    <dbReference type="NCBI Taxonomy" id="1714"/>
    <lineage>
        <taxon>Bacteria</taxon>
        <taxon>Bacillati</taxon>
        <taxon>Actinomycetota</taxon>
        <taxon>Actinomycetes</taxon>
        <taxon>Micrococcales</taxon>
        <taxon>Cellulomonadaceae</taxon>
        <taxon>Cellulomonas</taxon>
    </lineage>
</organism>
<protein>
    <recommendedName>
        <fullName evidence="2">Low molecular weight protein antigen 6 PH domain-containing protein</fullName>
    </recommendedName>
</protein>
<keyword evidence="1" id="KW-0472">Membrane</keyword>
<feature type="transmembrane region" description="Helical" evidence="1">
    <location>
        <begin position="12"/>
        <end position="33"/>
    </location>
</feature>
<name>A0A4Y3K9U7_CELUD</name>
<dbReference type="EMBL" id="BJLP01000015">
    <property type="protein sequence ID" value="GEA80737.1"/>
    <property type="molecule type" value="Genomic_DNA"/>
</dbReference>
<dbReference type="RefSeq" id="WP_369826293.1">
    <property type="nucleotide sequence ID" value="NZ_BJLP01000015.1"/>
</dbReference>
<proteinExistence type="predicted"/>
<dbReference type="Proteomes" id="UP000315842">
    <property type="component" value="Unassembled WGS sequence"/>
</dbReference>
<keyword evidence="1" id="KW-1133">Transmembrane helix</keyword>
<keyword evidence="4" id="KW-1185">Reference proteome</keyword>